<dbReference type="KEGG" id="bcoh:BC6307_07585"/>
<name>A0A223KNS2_9BACI</name>
<gene>
    <name evidence="1" type="ORF">BC6307_07585</name>
</gene>
<sequence length="154" mass="17883">MYRGDIKKLALPFMIVLLFLTVAFTSIINFGMKDSAASQEIKQGVNQVIEEDMVKTSVGHIEVMEDESLKDGSYIVTSHLKYENPNIDETKQMIEIYSDQLANELANYNVNKVTVFWEVPHIQKDDNLARFHFQRNGEKIQMKERWFALSFKDT</sequence>
<organism evidence="1 2">
    <name type="scientific">Sutcliffiella cohnii</name>
    <dbReference type="NCBI Taxonomy" id="33932"/>
    <lineage>
        <taxon>Bacteria</taxon>
        <taxon>Bacillati</taxon>
        <taxon>Bacillota</taxon>
        <taxon>Bacilli</taxon>
        <taxon>Bacillales</taxon>
        <taxon>Bacillaceae</taxon>
        <taxon>Sutcliffiella</taxon>
    </lineage>
</organism>
<dbReference type="AlphaFoldDB" id="A0A223KNS2"/>
<accession>A0A223KNS2</accession>
<keyword evidence="2" id="KW-1185">Reference proteome</keyword>
<proteinExistence type="predicted"/>
<reference evidence="1 2" key="1">
    <citation type="submission" date="2016-12" db="EMBL/GenBank/DDBJ databases">
        <title>The whole genome sequencing and assembly of Bacillus cohnii DSM 6307T strain.</title>
        <authorList>
            <person name="Lee Y.-J."/>
            <person name="Yi H."/>
            <person name="Bahn Y.-S."/>
            <person name="Kim J.F."/>
            <person name="Lee D.-W."/>
        </authorList>
    </citation>
    <scope>NUCLEOTIDE SEQUENCE [LARGE SCALE GENOMIC DNA]</scope>
    <source>
        <strain evidence="1 2">DSM 6307</strain>
    </source>
</reference>
<evidence type="ECO:0000313" key="2">
    <source>
        <dbReference type="Proteomes" id="UP000215224"/>
    </source>
</evidence>
<evidence type="ECO:0000313" key="1">
    <source>
        <dbReference type="EMBL" id="AST91150.1"/>
    </source>
</evidence>
<dbReference type="Proteomes" id="UP000215224">
    <property type="component" value="Chromosome"/>
</dbReference>
<dbReference type="EMBL" id="CP018866">
    <property type="protein sequence ID" value="AST91150.1"/>
    <property type="molecule type" value="Genomic_DNA"/>
</dbReference>
<dbReference type="STRING" id="1314751.GCA_001591425_02661"/>
<dbReference type="RefSeq" id="WP_066416961.1">
    <property type="nucleotide sequence ID" value="NZ_CP018866.1"/>
</dbReference>
<protein>
    <submittedName>
        <fullName evidence="1">Uncharacterized protein</fullName>
    </submittedName>
</protein>